<dbReference type="STRING" id="860235.AOZ06_18785"/>
<proteinExistence type="predicted"/>
<dbReference type="KEGG" id="kphy:AOZ06_18785"/>
<organism evidence="1 2">
    <name type="scientific">Kibdelosporangium phytohabitans</name>
    <dbReference type="NCBI Taxonomy" id="860235"/>
    <lineage>
        <taxon>Bacteria</taxon>
        <taxon>Bacillati</taxon>
        <taxon>Actinomycetota</taxon>
        <taxon>Actinomycetes</taxon>
        <taxon>Pseudonocardiales</taxon>
        <taxon>Pseudonocardiaceae</taxon>
        <taxon>Kibdelosporangium</taxon>
    </lineage>
</organism>
<dbReference type="Proteomes" id="UP000063699">
    <property type="component" value="Chromosome"/>
</dbReference>
<keyword evidence="2" id="KW-1185">Reference proteome</keyword>
<dbReference type="RefSeq" id="WP_054290599.1">
    <property type="nucleotide sequence ID" value="NZ_CP012752.1"/>
</dbReference>
<evidence type="ECO:0000313" key="1">
    <source>
        <dbReference type="EMBL" id="ALG08692.1"/>
    </source>
</evidence>
<name>A0A0N9HYF3_9PSEU</name>
<protein>
    <submittedName>
        <fullName evidence="1">Uncharacterized protein</fullName>
    </submittedName>
</protein>
<sequence>MLDIAVRLGDRLFTWRRQAVGRPVTAQVRLESGGVVLRTETVGMDVWSHDLTQALVQHAQAHAATVELLHRLTLPDQP</sequence>
<evidence type="ECO:0000313" key="2">
    <source>
        <dbReference type="Proteomes" id="UP000063699"/>
    </source>
</evidence>
<dbReference type="EMBL" id="CP012752">
    <property type="protein sequence ID" value="ALG08692.1"/>
    <property type="molecule type" value="Genomic_DNA"/>
</dbReference>
<gene>
    <name evidence="1" type="ORF">AOZ06_18785</name>
</gene>
<dbReference type="AlphaFoldDB" id="A0A0N9HYF3"/>
<reference evidence="1 2" key="1">
    <citation type="submission" date="2015-07" db="EMBL/GenBank/DDBJ databases">
        <title>Genome sequencing of Kibdelosporangium phytohabitans.</title>
        <authorList>
            <person name="Qin S."/>
            <person name="Xing K."/>
        </authorList>
    </citation>
    <scope>NUCLEOTIDE SEQUENCE [LARGE SCALE GENOMIC DNA]</scope>
    <source>
        <strain evidence="1 2">KLBMP1111</strain>
    </source>
</reference>
<accession>A0A0N9HYF3</accession>